<accession>A0A1T4P5D0</accession>
<reference evidence="1 2" key="1">
    <citation type="submission" date="2017-02" db="EMBL/GenBank/DDBJ databases">
        <authorList>
            <person name="Peterson S.W."/>
        </authorList>
    </citation>
    <scope>NUCLEOTIDE SEQUENCE [LARGE SCALE GENOMIC DNA]</scope>
    <source>
        <strain evidence="1 2">DSM 45154</strain>
    </source>
</reference>
<gene>
    <name evidence="1" type="ORF">SAMN02745673_01634</name>
</gene>
<evidence type="ECO:0000313" key="2">
    <source>
        <dbReference type="Proteomes" id="UP000190637"/>
    </source>
</evidence>
<dbReference type="EMBL" id="FUWS01000004">
    <property type="protein sequence ID" value="SJZ86466.1"/>
    <property type="molecule type" value="Genomic_DNA"/>
</dbReference>
<sequence>MPTPSTPPCPAGRPTIDVVARHVVERVAREEVEHYPALRDDFLAHGRRPGRSSPLGIGDVIAGAVTGIVLAVLHDLVTGSLVEVSRPWWRRLWSWVRARLGRGERVRVEVNAPVPRLTPDQAAAVVAAITAYAVRERLPQDKAGRLAAEIVRVLVAAGEARDDRVGG</sequence>
<dbReference type="Proteomes" id="UP000190637">
    <property type="component" value="Unassembled WGS sequence"/>
</dbReference>
<dbReference type="RefSeq" id="WP_078761027.1">
    <property type="nucleotide sequence ID" value="NZ_FUWS01000004.1"/>
</dbReference>
<organism evidence="1 2">
    <name type="scientific">Marinactinospora thermotolerans DSM 45154</name>
    <dbReference type="NCBI Taxonomy" id="1122192"/>
    <lineage>
        <taxon>Bacteria</taxon>
        <taxon>Bacillati</taxon>
        <taxon>Actinomycetota</taxon>
        <taxon>Actinomycetes</taxon>
        <taxon>Streptosporangiales</taxon>
        <taxon>Nocardiopsidaceae</taxon>
        <taxon>Marinactinospora</taxon>
    </lineage>
</organism>
<evidence type="ECO:0000313" key="1">
    <source>
        <dbReference type="EMBL" id="SJZ86466.1"/>
    </source>
</evidence>
<dbReference type="AlphaFoldDB" id="A0A1T4P5D0"/>
<dbReference type="OrthoDB" id="3436762at2"/>
<proteinExistence type="predicted"/>
<name>A0A1T4P5D0_9ACTN</name>
<protein>
    <submittedName>
        <fullName evidence="1">Uncharacterized protein</fullName>
    </submittedName>
</protein>
<keyword evidence="2" id="KW-1185">Reference proteome</keyword>